<comment type="similarity">
    <text evidence="1">Belongs to the LysR transcriptional regulatory family.</text>
</comment>
<protein>
    <submittedName>
        <fullName evidence="6">LysR family transcriptional regulator</fullName>
    </submittedName>
</protein>
<dbReference type="InterPro" id="IPR005119">
    <property type="entry name" value="LysR_subst-bd"/>
</dbReference>
<dbReference type="InterPro" id="IPR036388">
    <property type="entry name" value="WH-like_DNA-bd_sf"/>
</dbReference>
<proteinExistence type="inferred from homology"/>
<dbReference type="Proteomes" id="UP000609531">
    <property type="component" value="Unassembled WGS sequence"/>
</dbReference>
<dbReference type="PRINTS" id="PR00039">
    <property type="entry name" value="HTHLYSR"/>
</dbReference>
<sequence>MAPSLTHFETLVWISRLGSFRATADMLGISQPAVSLRMRELEKELAVRLFERSGRTAVLTDDGHMVAEYGERILALSQDLRFRIRRHETLVGTVRLGIPDALALVHLPNILLAIERQHPQLRIAVSVDSSSALARRLSGNALDAAVVVGEQGAGAIRQERVGVDEPVWVASPRLVATDRCYGPRDLAPHRIFTSGASSNMFSMIVEWFGREGVSPRNLCSCNSVATIYSLAKAGVCLGVLPRILIGDDIAEGRLFELHTTHPIPPSTIYFSVPRASTNPALQPLLDIVSTEFQSSRDPDRRTA</sequence>
<gene>
    <name evidence="6" type="ORF">JCR33_06495</name>
</gene>
<dbReference type="AlphaFoldDB" id="A0A934IN94"/>
<dbReference type="SUPFAM" id="SSF53850">
    <property type="entry name" value="Periplasmic binding protein-like II"/>
    <property type="match status" value="1"/>
</dbReference>
<dbReference type="PANTHER" id="PTHR30126:SF77">
    <property type="entry name" value="TRANSCRIPTIONAL REGULATORY PROTEIN"/>
    <property type="match status" value="1"/>
</dbReference>
<dbReference type="Gene3D" id="1.10.10.10">
    <property type="entry name" value="Winged helix-like DNA-binding domain superfamily/Winged helix DNA-binding domain"/>
    <property type="match status" value="1"/>
</dbReference>
<evidence type="ECO:0000256" key="3">
    <source>
        <dbReference type="ARBA" id="ARBA00023125"/>
    </source>
</evidence>
<dbReference type="PANTHER" id="PTHR30126">
    <property type="entry name" value="HTH-TYPE TRANSCRIPTIONAL REGULATOR"/>
    <property type="match status" value="1"/>
</dbReference>
<dbReference type="GO" id="GO:0000976">
    <property type="term" value="F:transcription cis-regulatory region binding"/>
    <property type="evidence" value="ECO:0007669"/>
    <property type="project" value="TreeGrafter"/>
</dbReference>
<dbReference type="Gene3D" id="3.40.190.290">
    <property type="match status" value="1"/>
</dbReference>
<reference evidence="6" key="1">
    <citation type="submission" date="2020-12" db="EMBL/GenBank/DDBJ databases">
        <title>Bacterial taxonomy.</title>
        <authorList>
            <person name="Pan X."/>
        </authorList>
    </citation>
    <scope>NUCLEOTIDE SEQUENCE</scope>
    <source>
        <strain evidence="6">B2012</strain>
    </source>
</reference>
<keyword evidence="7" id="KW-1185">Reference proteome</keyword>
<keyword evidence="2" id="KW-0805">Transcription regulation</keyword>
<dbReference type="EMBL" id="JAEKJA010000003">
    <property type="protein sequence ID" value="MBJ3775327.1"/>
    <property type="molecule type" value="Genomic_DNA"/>
</dbReference>
<evidence type="ECO:0000256" key="1">
    <source>
        <dbReference type="ARBA" id="ARBA00009437"/>
    </source>
</evidence>
<evidence type="ECO:0000256" key="2">
    <source>
        <dbReference type="ARBA" id="ARBA00023015"/>
    </source>
</evidence>
<dbReference type="CDD" id="cd05466">
    <property type="entry name" value="PBP2_LTTR_substrate"/>
    <property type="match status" value="1"/>
</dbReference>
<dbReference type="GO" id="GO:0003700">
    <property type="term" value="F:DNA-binding transcription factor activity"/>
    <property type="evidence" value="ECO:0007669"/>
    <property type="project" value="InterPro"/>
</dbReference>
<dbReference type="Pfam" id="PF03466">
    <property type="entry name" value="LysR_substrate"/>
    <property type="match status" value="1"/>
</dbReference>
<dbReference type="InterPro" id="IPR000847">
    <property type="entry name" value="LysR_HTH_N"/>
</dbReference>
<organism evidence="6 7">
    <name type="scientific">Acuticoccus mangrovi</name>
    <dbReference type="NCBI Taxonomy" id="2796142"/>
    <lineage>
        <taxon>Bacteria</taxon>
        <taxon>Pseudomonadati</taxon>
        <taxon>Pseudomonadota</taxon>
        <taxon>Alphaproteobacteria</taxon>
        <taxon>Hyphomicrobiales</taxon>
        <taxon>Amorphaceae</taxon>
        <taxon>Acuticoccus</taxon>
    </lineage>
</organism>
<dbReference type="InterPro" id="IPR036390">
    <property type="entry name" value="WH_DNA-bd_sf"/>
</dbReference>
<dbReference type="RefSeq" id="WP_198881196.1">
    <property type="nucleotide sequence ID" value="NZ_JAEKJA010000003.1"/>
</dbReference>
<accession>A0A934IN94</accession>
<evidence type="ECO:0000259" key="5">
    <source>
        <dbReference type="PROSITE" id="PS50931"/>
    </source>
</evidence>
<dbReference type="PROSITE" id="PS50931">
    <property type="entry name" value="HTH_LYSR"/>
    <property type="match status" value="1"/>
</dbReference>
<keyword evidence="3" id="KW-0238">DNA-binding</keyword>
<feature type="domain" description="HTH lysR-type" evidence="5">
    <location>
        <begin position="3"/>
        <end position="60"/>
    </location>
</feature>
<name>A0A934IN94_9HYPH</name>
<keyword evidence="4" id="KW-0804">Transcription</keyword>
<dbReference type="Pfam" id="PF00126">
    <property type="entry name" value="HTH_1"/>
    <property type="match status" value="1"/>
</dbReference>
<dbReference type="SUPFAM" id="SSF46785">
    <property type="entry name" value="Winged helix' DNA-binding domain"/>
    <property type="match status" value="1"/>
</dbReference>
<evidence type="ECO:0000256" key="4">
    <source>
        <dbReference type="ARBA" id="ARBA00023163"/>
    </source>
</evidence>
<comment type="caution">
    <text evidence="6">The sequence shown here is derived from an EMBL/GenBank/DDBJ whole genome shotgun (WGS) entry which is preliminary data.</text>
</comment>
<evidence type="ECO:0000313" key="6">
    <source>
        <dbReference type="EMBL" id="MBJ3775327.1"/>
    </source>
</evidence>
<evidence type="ECO:0000313" key="7">
    <source>
        <dbReference type="Proteomes" id="UP000609531"/>
    </source>
</evidence>